<organism evidence="1 2">
    <name type="scientific">Pseudomonas arsenicoxydans</name>
    <dbReference type="NCBI Taxonomy" id="702115"/>
    <lineage>
        <taxon>Bacteria</taxon>
        <taxon>Pseudomonadati</taxon>
        <taxon>Pseudomonadota</taxon>
        <taxon>Gammaproteobacteria</taxon>
        <taxon>Pseudomonadales</taxon>
        <taxon>Pseudomonadaceae</taxon>
        <taxon>Pseudomonas</taxon>
    </lineage>
</organism>
<dbReference type="AlphaFoldDB" id="A0A4P6GA99"/>
<gene>
    <name evidence="1" type="ORF">CUN61_29325</name>
</gene>
<accession>A0A4P6GA99</accession>
<evidence type="ECO:0008006" key="3">
    <source>
        <dbReference type="Google" id="ProtNLM"/>
    </source>
</evidence>
<dbReference type="Proteomes" id="UP000291121">
    <property type="component" value="Chromosome"/>
</dbReference>
<keyword evidence="2" id="KW-1185">Reference proteome</keyword>
<protein>
    <recommendedName>
        <fullName evidence="3">DUF3077 domain-containing protein</fullName>
    </recommendedName>
</protein>
<evidence type="ECO:0000313" key="2">
    <source>
        <dbReference type="Proteomes" id="UP000291121"/>
    </source>
</evidence>
<dbReference type="RefSeq" id="WP_208669632.1">
    <property type="nucleotide sequence ID" value="NZ_CP024767.1"/>
</dbReference>
<proteinExistence type="predicted"/>
<name>A0A4P6GA99_9PSED</name>
<sequence>MSKAIPDPSEPPRSPHAILDPKKLHAAAQKALNHYLNQSNIKSSLANERTTEERSMKMFTVVPDAKTEALTIETYETFSSVSILLLDLAESLDDKQRHLAMAIYRMSELGLMLVERSLDNEQAIKVT</sequence>
<evidence type="ECO:0000313" key="1">
    <source>
        <dbReference type="EMBL" id="QAY87798.1"/>
    </source>
</evidence>
<dbReference type="EMBL" id="CP024767">
    <property type="protein sequence ID" value="QAY87798.1"/>
    <property type="molecule type" value="Genomic_DNA"/>
</dbReference>
<dbReference type="Pfam" id="PF19619">
    <property type="entry name" value="DUF6124"/>
    <property type="match status" value="1"/>
</dbReference>
<reference evidence="1 2" key="1">
    <citation type="submission" date="2017-11" db="EMBL/GenBank/DDBJ databases">
        <title>Genome sequence of Pseudomonas arsenicoxydans ACM1.</title>
        <authorList>
            <person name="Nascimento F.X."/>
        </authorList>
    </citation>
    <scope>NUCLEOTIDE SEQUENCE [LARGE SCALE GENOMIC DNA]</scope>
    <source>
        <strain evidence="1 2">ACM1</strain>
    </source>
</reference>